<proteinExistence type="predicted"/>
<dbReference type="Proteomes" id="UP000664332">
    <property type="component" value="Unassembled WGS sequence"/>
</dbReference>
<dbReference type="AlphaFoldDB" id="A0A939E0P2"/>
<reference evidence="2" key="1">
    <citation type="submission" date="2021-03" db="EMBL/GenBank/DDBJ databases">
        <authorList>
            <person name="Sun Q."/>
        </authorList>
    </citation>
    <scope>NUCLEOTIDE SEQUENCE</scope>
    <source>
        <strain evidence="2">CCM 8862</strain>
    </source>
</reference>
<comment type="caution">
    <text evidence="2">The sequence shown here is derived from an EMBL/GenBank/DDBJ whole genome shotgun (WGS) entry which is preliminary data.</text>
</comment>
<keyword evidence="3" id="KW-1185">Reference proteome</keyword>
<sequence length="290" mass="33177">MEYKWLDNLDRHLRKQTELLESIRSELVRQRPQLDLLALAAAKDELIEAKQFFDTTQLDMLGTLRKIIDNNMSLARFGDGELRLAFHLGYVDRAQKNTHELQVALKSVLKNQLNDLLESKEQHVLVGMPQVFRNTHWAKVWFDTWPFLKDLLSDQLCYGHASISRPLFFERHGQQGVELWRELWDGRRIMLVTGKNGRFEFIEELFGNASAIERLDGPPVDAFSDLDNLTEKCLKSDADLFLLSLGATATVLADRLARAGRQALDIGNITASYLNVFKGGAWPESLPLVR</sequence>
<evidence type="ECO:0000313" key="2">
    <source>
        <dbReference type="EMBL" id="MBN9644279.1"/>
    </source>
</evidence>
<dbReference type="InterPro" id="IPR014869">
    <property type="entry name" value="GT-D"/>
</dbReference>
<dbReference type="Pfam" id="PF08759">
    <property type="entry name" value="GT-D"/>
    <property type="match status" value="1"/>
</dbReference>
<feature type="domain" description="Glycosyltransferase GT-D fold" evidence="1">
    <location>
        <begin position="75"/>
        <end position="278"/>
    </location>
</feature>
<dbReference type="RefSeq" id="WP_207278775.1">
    <property type="nucleotide sequence ID" value="NZ_JAFLEQ010000009.1"/>
</dbReference>
<evidence type="ECO:0000259" key="1">
    <source>
        <dbReference type="Pfam" id="PF08759"/>
    </source>
</evidence>
<gene>
    <name evidence="2" type="ORF">JZY06_06585</name>
</gene>
<protein>
    <submittedName>
        <fullName evidence="2">DUF1792 domain-containing protein</fullName>
    </submittedName>
</protein>
<name>A0A939E0P2_9CORY</name>
<dbReference type="EMBL" id="JAFLEQ010000009">
    <property type="protein sequence ID" value="MBN9644279.1"/>
    <property type="molecule type" value="Genomic_DNA"/>
</dbReference>
<organism evidence="2 3">
    <name type="scientific">Corynebacterium mendelii</name>
    <dbReference type="NCBI Taxonomy" id="2765362"/>
    <lineage>
        <taxon>Bacteria</taxon>
        <taxon>Bacillati</taxon>
        <taxon>Actinomycetota</taxon>
        <taxon>Actinomycetes</taxon>
        <taxon>Mycobacteriales</taxon>
        <taxon>Corynebacteriaceae</taxon>
        <taxon>Corynebacterium</taxon>
    </lineage>
</organism>
<accession>A0A939E0P2</accession>
<evidence type="ECO:0000313" key="3">
    <source>
        <dbReference type="Proteomes" id="UP000664332"/>
    </source>
</evidence>